<dbReference type="PROSITE" id="PS50234">
    <property type="entry name" value="VWFA"/>
    <property type="match status" value="1"/>
</dbReference>
<feature type="chain" id="PRO_5030735561" evidence="1">
    <location>
        <begin position="40"/>
        <end position="676"/>
    </location>
</feature>
<dbReference type="InterPro" id="IPR022440">
    <property type="entry name" value="CHP03788"/>
</dbReference>
<protein>
    <submittedName>
        <fullName evidence="4">Ca-activated chloride channel family protein</fullName>
    </submittedName>
</protein>
<dbReference type="Pfam" id="PF08487">
    <property type="entry name" value="VIT"/>
    <property type="match status" value="1"/>
</dbReference>
<evidence type="ECO:0000313" key="4">
    <source>
        <dbReference type="EMBL" id="MBB5208094.1"/>
    </source>
</evidence>
<dbReference type="PROSITE" id="PS51468">
    <property type="entry name" value="VIT"/>
    <property type="match status" value="1"/>
</dbReference>
<reference evidence="4 5" key="1">
    <citation type="submission" date="2020-08" db="EMBL/GenBank/DDBJ databases">
        <title>Genomic Encyclopedia of Type Strains, Phase IV (KMG-IV): sequencing the most valuable type-strain genomes for metagenomic binning, comparative biology and taxonomic classification.</title>
        <authorList>
            <person name="Goeker M."/>
        </authorList>
    </citation>
    <scope>NUCLEOTIDE SEQUENCE [LARGE SCALE GENOMIC DNA]</scope>
    <source>
        <strain evidence="4 5">DSM 24163</strain>
    </source>
</reference>
<dbReference type="EMBL" id="JACHHP010000002">
    <property type="protein sequence ID" value="MBB5208094.1"/>
    <property type="molecule type" value="Genomic_DNA"/>
</dbReference>
<feature type="domain" description="VIT" evidence="3">
    <location>
        <begin position="45"/>
        <end position="173"/>
    </location>
</feature>
<proteinExistence type="predicted"/>
<name>A0A7W8D541_9GAMM</name>
<dbReference type="InterPro" id="IPR002035">
    <property type="entry name" value="VWF_A"/>
</dbReference>
<dbReference type="SMART" id="SM00327">
    <property type="entry name" value="VWA"/>
    <property type="match status" value="1"/>
</dbReference>
<accession>A0A7W8D541</accession>
<organism evidence="4 5">
    <name type="scientific">Chiayiivirga flava</name>
    <dbReference type="NCBI Taxonomy" id="659595"/>
    <lineage>
        <taxon>Bacteria</taxon>
        <taxon>Pseudomonadati</taxon>
        <taxon>Pseudomonadota</taxon>
        <taxon>Gammaproteobacteria</taxon>
        <taxon>Lysobacterales</taxon>
        <taxon>Lysobacteraceae</taxon>
        <taxon>Chiayiivirga</taxon>
    </lineage>
</organism>
<gene>
    <name evidence="4" type="ORF">HNQ52_001623</name>
</gene>
<evidence type="ECO:0000259" key="3">
    <source>
        <dbReference type="PROSITE" id="PS51468"/>
    </source>
</evidence>
<dbReference type="SMART" id="SM00609">
    <property type="entry name" value="VIT"/>
    <property type="match status" value="1"/>
</dbReference>
<dbReference type="PANTHER" id="PTHR45737">
    <property type="entry name" value="VON WILLEBRAND FACTOR A DOMAIN-CONTAINING PROTEIN 5A"/>
    <property type="match status" value="1"/>
</dbReference>
<keyword evidence="1" id="KW-0732">Signal</keyword>
<dbReference type="RefSeq" id="WP_183960596.1">
    <property type="nucleotide sequence ID" value="NZ_JACHHP010000002.1"/>
</dbReference>
<evidence type="ECO:0000313" key="5">
    <source>
        <dbReference type="Proteomes" id="UP000521199"/>
    </source>
</evidence>
<evidence type="ECO:0000256" key="1">
    <source>
        <dbReference type="SAM" id="SignalP"/>
    </source>
</evidence>
<dbReference type="AlphaFoldDB" id="A0A7W8D541"/>
<dbReference type="Proteomes" id="UP000521199">
    <property type="component" value="Unassembled WGS sequence"/>
</dbReference>
<dbReference type="InterPro" id="IPR013694">
    <property type="entry name" value="VIT"/>
</dbReference>
<evidence type="ECO:0000259" key="2">
    <source>
        <dbReference type="PROSITE" id="PS50234"/>
    </source>
</evidence>
<dbReference type="NCBIfam" id="TIGR03788">
    <property type="entry name" value="marine_srt_targ"/>
    <property type="match status" value="1"/>
</dbReference>
<sequence length="676" mass="72121">MQPARLTRKPRLFTSPRLQRQRRLGFGFLLLALAARAGAQAPDPEGLQFATADGGWRDSAALETDVTFNVTGLLAEVTVEQRYINDGSQWLEGRYLLPLPAGAAVGELRLAIGEREVVGEIHEKAQAQAIYQAAAAQGQRAGMVEQNRPNLFRTSVANIGPGETVTVRIAYWQAVDFRDGQFSIDLPLGLTPRYTPSTALALPDSAPRDGDPHALAPAAVAASADTAPPPVVSLQINLTPGVALDAIESPTHAIETTRHAERFVVRLKDFATLPERDFELRWIPTAVADPQSALFVEQRDDATYAYAMLLPPTQEIAPLPRELILVIDTSGSMSGSAIVQARDALAEALARLRPGDRFNLVQFNSTTEQLFMQPVPADAEHIRIASDWIAALQADGGTEMAPALRAALQGEAAPGFVRQVVFATDAGVGNESALLAQIERDLGEARLFPVGIGNAPNGWFLQKAAQIGRGSALVIRSTGEVAQRMQTLFAKLDRPALRGVDLAWPPGTEAYPETLPDLYHGEPLLAVAKLGGDGSGTLVASGWSAQGEWSDTLALGRGTRVDGVARLWGRHKIESLEDALRQGADEATIRSAIVALGIEHHLVSRYTSLVAVERQVARPSDAALASTRFENGGEDALALAQGATGARSLAAWAAALLLLALALTHPRPTRTLAESA</sequence>
<feature type="signal peptide" evidence="1">
    <location>
        <begin position="1"/>
        <end position="39"/>
    </location>
</feature>
<dbReference type="SUPFAM" id="SSF53300">
    <property type="entry name" value="vWA-like"/>
    <property type="match status" value="1"/>
</dbReference>
<keyword evidence="5" id="KW-1185">Reference proteome</keyword>
<dbReference type="PANTHER" id="PTHR45737:SF6">
    <property type="entry name" value="VON WILLEBRAND FACTOR A DOMAIN-CONTAINING PROTEIN 5A"/>
    <property type="match status" value="1"/>
</dbReference>
<feature type="domain" description="VWFA" evidence="2">
    <location>
        <begin position="322"/>
        <end position="492"/>
    </location>
</feature>
<dbReference type="Pfam" id="PF13768">
    <property type="entry name" value="VWA_3"/>
    <property type="match status" value="1"/>
</dbReference>
<dbReference type="Gene3D" id="3.40.50.410">
    <property type="entry name" value="von Willebrand factor, type A domain"/>
    <property type="match status" value="1"/>
</dbReference>
<comment type="caution">
    <text evidence="4">The sequence shown here is derived from an EMBL/GenBank/DDBJ whole genome shotgun (WGS) entry which is preliminary data.</text>
</comment>
<dbReference type="InterPro" id="IPR036465">
    <property type="entry name" value="vWFA_dom_sf"/>
</dbReference>